<dbReference type="GO" id="GO:0005886">
    <property type="term" value="C:plasma membrane"/>
    <property type="evidence" value="ECO:0007669"/>
    <property type="project" value="UniProtKB-SubCell"/>
</dbReference>
<proteinExistence type="inferred from homology"/>
<dbReference type="RefSeq" id="WP_061971831.1">
    <property type="nucleotide sequence ID" value="NZ_FMAV01000002.1"/>
</dbReference>
<dbReference type="PANTHER" id="PTHR37316">
    <property type="entry name" value="TEICHOIC ACID GLYCEROL-PHOSPHATE PRIMASE"/>
    <property type="match status" value="1"/>
</dbReference>
<comment type="similarity">
    <text evidence="2">Belongs to the CDP-glycerol glycerophosphotransferase family.</text>
</comment>
<dbReference type="GO" id="GO:0047355">
    <property type="term" value="F:CDP-glycerol glycerophosphotransferase activity"/>
    <property type="evidence" value="ECO:0007669"/>
    <property type="project" value="InterPro"/>
</dbReference>
<dbReference type="OrthoDB" id="9811865at2"/>
<gene>
    <name evidence="7" type="ORF">AS030_10790</name>
</gene>
<keyword evidence="8" id="KW-1185">Reference proteome</keyword>
<dbReference type="Pfam" id="PF04464">
    <property type="entry name" value="Glyphos_transf"/>
    <property type="match status" value="1"/>
</dbReference>
<evidence type="ECO:0000256" key="5">
    <source>
        <dbReference type="ARBA" id="ARBA00022944"/>
    </source>
</evidence>
<reference evidence="7 8" key="1">
    <citation type="journal article" date="2014" name="Antonie Van Leeuwenhoek">
        <title>Fictibacillus enclensis sp. nov., isolated from marine sediment.</title>
        <authorList>
            <person name="Dastager S.G."/>
            <person name="Mawlankar R."/>
            <person name="Srinivasan K."/>
            <person name="Tang S.K."/>
            <person name="Lee J.C."/>
            <person name="Ramana V.V."/>
            <person name="Shouche Y.S."/>
        </authorList>
    </citation>
    <scope>NUCLEOTIDE SEQUENCE [LARGE SCALE GENOMIC DNA]</scope>
    <source>
        <strain evidence="7 8">NIO-1003</strain>
    </source>
</reference>
<comment type="caution">
    <text evidence="7">The sequence shown here is derived from an EMBL/GenBank/DDBJ whole genome shotgun (WGS) entry which is preliminary data.</text>
</comment>
<organism evidence="7 8">
    <name type="scientific">Fictibacillus enclensis</name>
    <dbReference type="NCBI Taxonomy" id="1017270"/>
    <lineage>
        <taxon>Bacteria</taxon>
        <taxon>Bacillati</taxon>
        <taxon>Bacillota</taxon>
        <taxon>Bacilli</taxon>
        <taxon>Bacillales</taxon>
        <taxon>Fictibacillaceae</taxon>
        <taxon>Fictibacillus</taxon>
    </lineage>
</organism>
<evidence type="ECO:0000256" key="6">
    <source>
        <dbReference type="ARBA" id="ARBA00023136"/>
    </source>
</evidence>
<evidence type="ECO:0000256" key="2">
    <source>
        <dbReference type="ARBA" id="ARBA00010488"/>
    </source>
</evidence>
<name>A0A0V8J860_9BACL</name>
<dbReference type="InterPro" id="IPR043149">
    <property type="entry name" value="TagF_N"/>
</dbReference>
<protein>
    <submittedName>
        <fullName evidence="7">Teichoic acid biosynthesis protein B</fullName>
    </submittedName>
</protein>
<dbReference type="Proteomes" id="UP000054099">
    <property type="component" value="Unassembled WGS sequence"/>
</dbReference>
<keyword evidence="4" id="KW-0808">Transferase</keyword>
<dbReference type="AlphaFoldDB" id="A0A0V8J860"/>
<dbReference type="PANTHER" id="PTHR37316:SF1">
    <property type="entry name" value="TEICHOIC ACID GLYCEROL-PHOSPHATE PRIMASE"/>
    <property type="match status" value="1"/>
</dbReference>
<keyword evidence="3" id="KW-1003">Cell membrane</keyword>
<evidence type="ECO:0000256" key="4">
    <source>
        <dbReference type="ARBA" id="ARBA00022679"/>
    </source>
</evidence>
<dbReference type="SUPFAM" id="SSF53756">
    <property type="entry name" value="UDP-Glycosyltransferase/glycogen phosphorylase"/>
    <property type="match status" value="1"/>
</dbReference>
<dbReference type="InterPro" id="IPR051612">
    <property type="entry name" value="Teichoic_Acid_Biosynth"/>
</dbReference>
<evidence type="ECO:0000256" key="1">
    <source>
        <dbReference type="ARBA" id="ARBA00004202"/>
    </source>
</evidence>
<sequence>MVKEIAIWLYLFYFKLQFGFFKLFPLRKDKVTFVVSFGDNSVFLYEELKKMQPDSSIVFLAKKNAIPKLNPYKSDAKLITFDNSIISIARSAYHLATAKVVLVDNYFGFLSAIKFKDEAECIQLWHAAGAIKTFGLKDESITYRSRQARKRFLNVYKNFHKVVVGSDTMADIFKEAFQLSSSNFLRTGVPRTDLFFDEKQIRGIKEKLYRENNALKGKKVILYAPTYRDHLLNRFKLPLDLDLMYRELGDDHVLLIRSHPVLAHKMDIESRYPGFVYDYSSRWDVNEILLITDILISDYSSIPYEFSLLNRPMIFYPYDLEEYCKSRGLWDNYENLVPGPIVFDSYELIKVIKEKGYDMNKVQQFSAKWNQYHSGHSSRLLAEYILDAERERNVNAGGS</sequence>
<evidence type="ECO:0000313" key="8">
    <source>
        <dbReference type="Proteomes" id="UP000054099"/>
    </source>
</evidence>
<evidence type="ECO:0000256" key="3">
    <source>
        <dbReference type="ARBA" id="ARBA00022475"/>
    </source>
</evidence>
<keyword evidence="6" id="KW-0472">Membrane</keyword>
<evidence type="ECO:0000313" key="7">
    <source>
        <dbReference type="EMBL" id="KSU83068.1"/>
    </source>
</evidence>
<keyword evidence="5" id="KW-0777">Teichoic acid biosynthesis</keyword>
<accession>A0A0V8J860</accession>
<comment type="subcellular location">
    <subcellularLocation>
        <location evidence="1">Cell membrane</location>
        <topology evidence="1">Peripheral membrane protein</topology>
    </subcellularLocation>
</comment>
<dbReference type="GO" id="GO:0019350">
    <property type="term" value="P:teichoic acid biosynthetic process"/>
    <property type="evidence" value="ECO:0007669"/>
    <property type="project" value="UniProtKB-KW"/>
</dbReference>
<dbReference type="InterPro" id="IPR007554">
    <property type="entry name" value="Glycerophosphate_synth"/>
</dbReference>
<dbReference type="Gene3D" id="3.40.50.11820">
    <property type="match status" value="1"/>
</dbReference>
<dbReference type="EMBL" id="LNQN01000002">
    <property type="protein sequence ID" value="KSU83068.1"/>
    <property type="molecule type" value="Genomic_DNA"/>
</dbReference>
<dbReference type="Gene3D" id="3.40.50.12580">
    <property type="match status" value="1"/>
</dbReference>
<dbReference type="InterPro" id="IPR043148">
    <property type="entry name" value="TagF_C"/>
</dbReference>